<evidence type="ECO:0000259" key="6">
    <source>
        <dbReference type="Pfam" id="PF04542"/>
    </source>
</evidence>
<dbReference type="EMBL" id="SRSO01000024">
    <property type="protein sequence ID" value="TGV01347.1"/>
    <property type="molecule type" value="Genomic_DNA"/>
</dbReference>
<keyword evidence="4" id="KW-0804">Transcription</keyword>
<evidence type="ECO:0000256" key="2">
    <source>
        <dbReference type="ARBA" id="ARBA00023015"/>
    </source>
</evidence>
<dbReference type="Gene3D" id="1.10.1740.10">
    <property type="match status" value="1"/>
</dbReference>
<evidence type="ECO:0000313" key="8">
    <source>
        <dbReference type="EMBL" id="TGV01347.1"/>
    </source>
</evidence>
<dbReference type="PANTHER" id="PTHR43133">
    <property type="entry name" value="RNA POLYMERASE ECF-TYPE SIGMA FACTO"/>
    <property type="match status" value="1"/>
</dbReference>
<feature type="domain" description="RNA polymerase sigma factor 70 region 4 type 2" evidence="7">
    <location>
        <begin position="131"/>
        <end position="182"/>
    </location>
</feature>
<reference evidence="8 9" key="1">
    <citation type="submission" date="2019-04" db="EMBL/GenBank/DDBJ databases">
        <authorList>
            <person name="Liu A."/>
        </authorList>
    </citation>
    <scope>NUCLEOTIDE SEQUENCE [LARGE SCALE GENOMIC DNA]</scope>
    <source>
        <strain evidence="8 9">RZ03</strain>
    </source>
</reference>
<evidence type="ECO:0000256" key="5">
    <source>
        <dbReference type="SAM" id="Phobius"/>
    </source>
</evidence>
<dbReference type="GO" id="GO:0003677">
    <property type="term" value="F:DNA binding"/>
    <property type="evidence" value="ECO:0007669"/>
    <property type="project" value="InterPro"/>
</dbReference>
<dbReference type="GO" id="GO:0016987">
    <property type="term" value="F:sigma factor activity"/>
    <property type="evidence" value="ECO:0007669"/>
    <property type="project" value="UniProtKB-KW"/>
</dbReference>
<keyword evidence="2" id="KW-0805">Transcription regulation</keyword>
<protein>
    <submittedName>
        <fullName evidence="8">Sigma-70 family RNA polymerase sigma factor</fullName>
    </submittedName>
</protein>
<dbReference type="Proteomes" id="UP000307602">
    <property type="component" value="Unassembled WGS sequence"/>
</dbReference>
<dbReference type="NCBIfam" id="TIGR02937">
    <property type="entry name" value="sigma70-ECF"/>
    <property type="match status" value="1"/>
</dbReference>
<evidence type="ECO:0000259" key="7">
    <source>
        <dbReference type="Pfam" id="PF08281"/>
    </source>
</evidence>
<gene>
    <name evidence="8" type="ORF">EM932_15570</name>
</gene>
<feature type="transmembrane region" description="Helical" evidence="5">
    <location>
        <begin position="186"/>
        <end position="203"/>
    </location>
</feature>
<dbReference type="Pfam" id="PF04542">
    <property type="entry name" value="Sigma70_r2"/>
    <property type="match status" value="1"/>
</dbReference>
<sequence length="204" mass="24091">MSAVKEKIQNEFEGVWIEFVKGDKAAFTFIYNSNVDALFSYGMKLNSNKNFVKDCIQDVFLDIYEHRKQLSMPRNIKFYLFKALKHTMFRELKKERKKSSLPEDESMSFFTDYNIETKTIDIEVEKHQKELVAKIIKELTPKQQEILYLRFTKGFSYIEISEITDINHNSVRKQVYRAIKKLRKSLTLSSITYLGVLSLLMAIK</sequence>
<dbReference type="RefSeq" id="WP_135878128.1">
    <property type="nucleotide sequence ID" value="NZ_SRSO01000024.1"/>
</dbReference>
<keyword evidence="5" id="KW-0812">Transmembrane</keyword>
<dbReference type="SUPFAM" id="SSF88659">
    <property type="entry name" value="Sigma3 and sigma4 domains of RNA polymerase sigma factors"/>
    <property type="match status" value="1"/>
</dbReference>
<dbReference type="PANTHER" id="PTHR43133:SF46">
    <property type="entry name" value="RNA POLYMERASE SIGMA-70 FACTOR ECF SUBFAMILY"/>
    <property type="match status" value="1"/>
</dbReference>
<keyword evidence="5" id="KW-1133">Transmembrane helix</keyword>
<dbReference type="InterPro" id="IPR013249">
    <property type="entry name" value="RNA_pol_sigma70_r4_t2"/>
</dbReference>
<name>A0A4S1DTN0_9FLAO</name>
<dbReference type="InterPro" id="IPR007627">
    <property type="entry name" value="RNA_pol_sigma70_r2"/>
</dbReference>
<dbReference type="Gene3D" id="1.10.10.10">
    <property type="entry name" value="Winged helix-like DNA-binding domain superfamily/Winged helix DNA-binding domain"/>
    <property type="match status" value="1"/>
</dbReference>
<organism evidence="8 9">
    <name type="scientific">Flavivirga rizhaonensis</name>
    <dbReference type="NCBI Taxonomy" id="2559571"/>
    <lineage>
        <taxon>Bacteria</taxon>
        <taxon>Pseudomonadati</taxon>
        <taxon>Bacteroidota</taxon>
        <taxon>Flavobacteriia</taxon>
        <taxon>Flavobacteriales</taxon>
        <taxon>Flavobacteriaceae</taxon>
        <taxon>Flavivirga</taxon>
    </lineage>
</organism>
<dbReference type="AlphaFoldDB" id="A0A4S1DTN0"/>
<evidence type="ECO:0000313" key="9">
    <source>
        <dbReference type="Proteomes" id="UP000307602"/>
    </source>
</evidence>
<keyword evidence="3" id="KW-0731">Sigma factor</keyword>
<evidence type="ECO:0000256" key="1">
    <source>
        <dbReference type="ARBA" id="ARBA00010641"/>
    </source>
</evidence>
<dbReference type="InterPro" id="IPR013324">
    <property type="entry name" value="RNA_pol_sigma_r3/r4-like"/>
</dbReference>
<proteinExistence type="inferred from homology"/>
<dbReference type="Pfam" id="PF08281">
    <property type="entry name" value="Sigma70_r4_2"/>
    <property type="match status" value="1"/>
</dbReference>
<dbReference type="InterPro" id="IPR039425">
    <property type="entry name" value="RNA_pol_sigma-70-like"/>
</dbReference>
<dbReference type="GO" id="GO:0006352">
    <property type="term" value="P:DNA-templated transcription initiation"/>
    <property type="evidence" value="ECO:0007669"/>
    <property type="project" value="InterPro"/>
</dbReference>
<dbReference type="InterPro" id="IPR014284">
    <property type="entry name" value="RNA_pol_sigma-70_dom"/>
</dbReference>
<comment type="caution">
    <text evidence="8">The sequence shown here is derived from an EMBL/GenBank/DDBJ whole genome shotgun (WGS) entry which is preliminary data.</text>
</comment>
<keyword evidence="5" id="KW-0472">Membrane</keyword>
<dbReference type="InterPro" id="IPR036388">
    <property type="entry name" value="WH-like_DNA-bd_sf"/>
</dbReference>
<keyword evidence="9" id="KW-1185">Reference proteome</keyword>
<dbReference type="SUPFAM" id="SSF88946">
    <property type="entry name" value="Sigma2 domain of RNA polymerase sigma factors"/>
    <property type="match status" value="1"/>
</dbReference>
<dbReference type="CDD" id="cd06171">
    <property type="entry name" value="Sigma70_r4"/>
    <property type="match status" value="1"/>
</dbReference>
<dbReference type="OrthoDB" id="9150024at2"/>
<feature type="domain" description="RNA polymerase sigma-70 region 2" evidence="6">
    <location>
        <begin position="30"/>
        <end position="97"/>
    </location>
</feature>
<comment type="similarity">
    <text evidence="1">Belongs to the sigma-70 factor family. ECF subfamily.</text>
</comment>
<evidence type="ECO:0000256" key="3">
    <source>
        <dbReference type="ARBA" id="ARBA00023082"/>
    </source>
</evidence>
<dbReference type="InterPro" id="IPR013325">
    <property type="entry name" value="RNA_pol_sigma_r2"/>
</dbReference>
<accession>A0A4S1DTN0</accession>
<evidence type="ECO:0000256" key="4">
    <source>
        <dbReference type="ARBA" id="ARBA00023163"/>
    </source>
</evidence>